<evidence type="ECO:0000313" key="2">
    <source>
        <dbReference type="Proteomes" id="UP001164250"/>
    </source>
</evidence>
<name>A0ACC1BMK4_9ROSI</name>
<proteinExistence type="predicted"/>
<dbReference type="Proteomes" id="UP001164250">
    <property type="component" value="Chromosome 4"/>
</dbReference>
<evidence type="ECO:0000313" key="1">
    <source>
        <dbReference type="EMBL" id="KAJ0100158.1"/>
    </source>
</evidence>
<protein>
    <submittedName>
        <fullName evidence="1">Uncharacterized protein</fullName>
    </submittedName>
</protein>
<accession>A0ACC1BMK4</accession>
<comment type="caution">
    <text evidence="1">The sequence shown here is derived from an EMBL/GenBank/DDBJ whole genome shotgun (WGS) entry which is preliminary data.</text>
</comment>
<organism evidence="1 2">
    <name type="scientific">Pistacia atlantica</name>
    <dbReference type="NCBI Taxonomy" id="434234"/>
    <lineage>
        <taxon>Eukaryota</taxon>
        <taxon>Viridiplantae</taxon>
        <taxon>Streptophyta</taxon>
        <taxon>Embryophyta</taxon>
        <taxon>Tracheophyta</taxon>
        <taxon>Spermatophyta</taxon>
        <taxon>Magnoliopsida</taxon>
        <taxon>eudicotyledons</taxon>
        <taxon>Gunneridae</taxon>
        <taxon>Pentapetalae</taxon>
        <taxon>rosids</taxon>
        <taxon>malvids</taxon>
        <taxon>Sapindales</taxon>
        <taxon>Anacardiaceae</taxon>
        <taxon>Pistacia</taxon>
    </lineage>
</organism>
<keyword evidence="2" id="KW-1185">Reference proteome</keyword>
<reference evidence="2" key="1">
    <citation type="journal article" date="2023" name="G3 (Bethesda)">
        <title>Genome assembly and association tests identify interacting loci associated with vigor, precocity, and sex in interspecific pistachio rootstocks.</title>
        <authorList>
            <person name="Palmer W."/>
            <person name="Jacygrad E."/>
            <person name="Sagayaradj S."/>
            <person name="Cavanaugh K."/>
            <person name="Han R."/>
            <person name="Bertier L."/>
            <person name="Beede B."/>
            <person name="Kafkas S."/>
            <person name="Golino D."/>
            <person name="Preece J."/>
            <person name="Michelmore R."/>
        </authorList>
    </citation>
    <scope>NUCLEOTIDE SEQUENCE [LARGE SCALE GENOMIC DNA]</scope>
</reference>
<dbReference type="EMBL" id="CM047900">
    <property type="protein sequence ID" value="KAJ0100158.1"/>
    <property type="molecule type" value="Genomic_DNA"/>
</dbReference>
<sequence length="437" mass="48907">MVFNSFTSRVLIIWATTFTCSVAIDISDKVVAASKLSSLQLEKEALLKTSWWDPINNISNHCKWVGITCNSAGSIICIDLWYPQYNIEGELSQINFSCFPNLKNFSIVNSSLSGYIPSQIGALSKLKFLSLSNNNLTGVIPPEIGSLNNLMRLNLSLNKFTGSITSTIGHLTNLEYLDLSSNKLGGFLPPELGNLKNLTFLDLSNNNLIGPIPSTLCPYILLGPPKNGVSFLNPQKKVSPSLKILIPITIFVSILIFGFLILLKRKDEEAKPETRATKARDVFSIWNYGGYGSVYRAQLPNGKVVALKKLHNLETKESTFLNSFQNEAHVLSKLRNRNIIKLYGFCLHKKCMFLIYEYMERGSLFCVLRNDDEAIELDWSKRVNIVKNMAHALSYLHHDCTPSIVHRDISSNNILLNSELEAFIADFGLARLLHPDS</sequence>
<gene>
    <name evidence="1" type="ORF">Patl1_22114</name>
</gene>